<evidence type="ECO:0000256" key="1">
    <source>
        <dbReference type="SAM" id="MobiDB-lite"/>
    </source>
</evidence>
<feature type="region of interest" description="Disordered" evidence="1">
    <location>
        <begin position="1"/>
        <end position="32"/>
    </location>
</feature>
<feature type="compositionally biased region" description="Polar residues" evidence="1">
    <location>
        <begin position="1"/>
        <end position="20"/>
    </location>
</feature>
<keyword evidence="4" id="KW-1185">Reference proteome</keyword>
<dbReference type="OrthoDB" id="5289249at2759"/>
<protein>
    <recommendedName>
        <fullName evidence="2">DUF7330 domain-containing protein</fullName>
    </recommendedName>
</protein>
<gene>
    <name evidence="3" type="ORF">D9619_003441</name>
</gene>
<evidence type="ECO:0000313" key="4">
    <source>
        <dbReference type="Proteomes" id="UP000567179"/>
    </source>
</evidence>
<organism evidence="3 4">
    <name type="scientific">Psilocybe cf. subviscida</name>
    <dbReference type="NCBI Taxonomy" id="2480587"/>
    <lineage>
        <taxon>Eukaryota</taxon>
        <taxon>Fungi</taxon>
        <taxon>Dikarya</taxon>
        <taxon>Basidiomycota</taxon>
        <taxon>Agaricomycotina</taxon>
        <taxon>Agaricomycetes</taxon>
        <taxon>Agaricomycetidae</taxon>
        <taxon>Agaricales</taxon>
        <taxon>Agaricineae</taxon>
        <taxon>Strophariaceae</taxon>
        <taxon>Psilocybe</taxon>
    </lineage>
</organism>
<accession>A0A8H5EUW5</accession>
<dbReference type="Pfam" id="PF24016">
    <property type="entry name" value="DUF7330"/>
    <property type="match status" value="1"/>
</dbReference>
<reference evidence="3 4" key="1">
    <citation type="journal article" date="2020" name="ISME J.">
        <title>Uncovering the hidden diversity of litter-decomposition mechanisms in mushroom-forming fungi.</title>
        <authorList>
            <person name="Floudas D."/>
            <person name="Bentzer J."/>
            <person name="Ahren D."/>
            <person name="Johansson T."/>
            <person name="Persson P."/>
            <person name="Tunlid A."/>
        </authorList>
    </citation>
    <scope>NUCLEOTIDE SEQUENCE [LARGE SCALE GENOMIC DNA]</scope>
    <source>
        <strain evidence="3 4">CBS 101986</strain>
    </source>
</reference>
<sequence>MGETQRSTTSPPPYTTQDGASSPAPKQYPIPADIKPSNYIQILTVDAVRGVWTIDPGLTPPASLMSPPQGKEDRKNVLIESQDGNINVDLFVLPSPNLEQSKVSLKLNSWSGSACIRVHDAEPQNVSYTRRPMDIFVKASMKKADVYIPRSFKGPLQLVTGKMGKVWYSKAVKAQITPISAVNGTHRCFIGEYRLSDWKDEGKSWPGDELQVDAKESINIYYDDEGDIPTKDTSEGGCIVM</sequence>
<comment type="caution">
    <text evidence="3">The sequence shown here is derived from an EMBL/GenBank/DDBJ whole genome shotgun (WGS) entry which is preliminary data.</text>
</comment>
<feature type="domain" description="DUF7330" evidence="2">
    <location>
        <begin position="38"/>
        <end position="225"/>
    </location>
</feature>
<name>A0A8H5EUW5_9AGAR</name>
<evidence type="ECO:0000313" key="3">
    <source>
        <dbReference type="EMBL" id="KAF5313167.1"/>
    </source>
</evidence>
<proteinExistence type="predicted"/>
<dbReference type="Proteomes" id="UP000567179">
    <property type="component" value="Unassembled WGS sequence"/>
</dbReference>
<dbReference type="InterPro" id="IPR055754">
    <property type="entry name" value="DUF7330"/>
</dbReference>
<dbReference type="AlphaFoldDB" id="A0A8H5EUW5"/>
<dbReference type="EMBL" id="JAACJJ010000056">
    <property type="protein sequence ID" value="KAF5313167.1"/>
    <property type="molecule type" value="Genomic_DNA"/>
</dbReference>
<evidence type="ECO:0000259" key="2">
    <source>
        <dbReference type="Pfam" id="PF24016"/>
    </source>
</evidence>